<dbReference type="GO" id="GO:0000815">
    <property type="term" value="C:ESCRT III complex"/>
    <property type="evidence" value="ECO:0007669"/>
    <property type="project" value="TreeGrafter"/>
</dbReference>
<accession>A0A0V0TJL7</accession>
<proteinExistence type="inferred from homology"/>
<evidence type="ECO:0000313" key="7">
    <source>
        <dbReference type="Proteomes" id="UP000055048"/>
    </source>
</evidence>
<dbReference type="InterPro" id="IPR005024">
    <property type="entry name" value="Snf7_fam"/>
</dbReference>
<evidence type="ECO:0000313" key="6">
    <source>
        <dbReference type="EMBL" id="KRX38707.1"/>
    </source>
</evidence>
<keyword evidence="5" id="KW-0812">Transmembrane</keyword>
<evidence type="ECO:0000256" key="2">
    <source>
        <dbReference type="ARBA" id="ARBA00006190"/>
    </source>
</evidence>
<dbReference type="Gene3D" id="6.10.250.1710">
    <property type="match status" value="1"/>
</dbReference>
<dbReference type="GO" id="GO:0006900">
    <property type="term" value="P:vesicle budding from membrane"/>
    <property type="evidence" value="ECO:0007669"/>
    <property type="project" value="TreeGrafter"/>
</dbReference>
<evidence type="ECO:0000256" key="4">
    <source>
        <dbReference type="SAM" id="MobiDB-lite"/>
    </source>
</evidence>
<feature type="region of interest" description="Disordered" evidence="4">
    <location>
        <begin position="217"/>
        <end position="248"/>
    </location>
</feature>
<dbReference type="GO" id="GO:0005771">
    <property type="term" value="C:multivesicular body"/>
    <property type="evidence" value="ECO:0007669"/>
    <property type="project" value="TreeGrafter"/>
</dbReference>
<keyword evidence="3" id="KW-0967">Endosome</keyword>
<comment type="similarity">
    <text evidence="2">Belongs to the SNF7 family.</text>
</comment>
<gene>
    <name evidence="6" type="primary">chmp4b</name>
    <name evidence="6" type="ORF">T05_14181</name>
</gene>
<keyword evidence="5" id="KW-0472">Membrane</keyword>
<dbReference type="Gene3D" id="1.10.287.1060">
    <property type="entry name" value="ESAT-6-like"/>
    <property type="match status" value="1"/>
</dbReference>
<dbReference type="Proteomes" id="UP000055048">
    <property type="component" value="Unassembled WGS sequence"/>
</dbReference>
<name>A0A0V0TJL7_9BILA</name>
<feature type="transmembrane region" description="Helical" evidence="5">
    <location>
        <begin position="23"/>
        <end position="40"/>
    </location>
</feature>
<comment type="subcellular location">
    <subcellularLocation>
        <location evidence="1">Endosome</location>
    </subcellularLocation>
</comment>
<dbReference type="OrthoDB" id="5592979at2759"/>
<keyword evidence="5" id="KW-1133">Transmembrane helix</keyword>
<protein>
    <submittedName>
        <fullName evidence="6">Charged multivesicular body protein 4b</fullName>
    </submittedName>
</protein>
<organism evidence="6 7">
    <name type="scientific">Trichinella murrelli</name>
    <dbReference type="NCBI Taxonomy" id="144512"/>
    <lineage>
        <taxon>Eukaryota</taxon>
        <taxon>Metazoa</taxon>
        <taxon>Ecdysozoa</taxon>
        <taxon>Nematoda</taxon>
        <taxon>Enoplea</taxon>
        <taxon>Dorylaimia</taxon>
        <taxon>Trichinellida</taxon>
        <taxon>Trichinellidae</taxon>
        <taxon>Trichinella</taxon>
    </lineage>
</organism>
<evidence type="ECO:0000256" key="5">
    <source>
        <dbReference type="SAM" id="Phobius"/>
    </source>
</evidence>
<dbReference type="PANTHER" id="PTHR22761">
    <property type="entry name" value="CHARGED MULTIVESICULAR BODY PROTEIN"/>
    <property type="match status" value="1"/>
</dbReference>
<dbReference type="Pfam" id="PF03357">
    <property type="entry name" value="Snf7"/>
    <property type="match status" value="1"/>
</dbReference>
<feature type="compositionally biased region" description="Polar residues" evidence="4">
    <location>
        <begin position="238"/>
        <end position="247"/>
    </location>
</feature>
<dbReference type="EMBL" id="JYDJ01000257">
    <property type="protein sequence ID" value="KRX38707.1"/>
    <property type="molecule type" value="Genomic_DNA"/>
</dbReference>
<comment type="caution">
    <text evidence="6">The sequence shown here is derived from an EMBL/GenBank/DDBJ whole genome shotgun (WGS) entry which is preliminary data.</text>
</comment>
<dbReference type="PANTHER" id="PTHR22761:SF10">
    <property type="entry name" value="GH13992P"/>
    <property type="match status" value="1"/>
</dbReference>
<evidence type="ECO:0000256" key="1">
    <source>
        <dbReference type="ARBA" id="ARBA00004177"/>
    </source>
</evidence>
<dbReference type="STRING" id="144512.A0A0V0TJL7"/>
<dbReference type="GO" id="GO:0032511">
    <property type="term" value="P:late endosome to vacuole transport via multivesicular body sorting pathway"/>
    <property type="evidence" value="ECO:0007669"/>
    <property type="project" value="TreeGrafter"/>
</dbReference>
<evidence type="ECO:0000256" key="3">
    <source>
        <dbReference type="ARBA" id="ARBA00022753"/>
    </source>
</evidence>
<reference evidence="6 7" key="1">
    <citation type="submission" date="2015-01" db="EMBL/GenBank/DDBJ databases">
        <title>Evolution of Trichinella species and genotypes.</title>
        <authorList>
            <person name="Korhonen P.K."/>
            <person name="Edoardo P."/>
            <person name="Giuseppe L.R."/>
            <person name="Gasser R.B."/>
        </authorList>
    </citation>
    <scope>NUCLEOTIDE SEQUENCE [LARGE SCALE GENOMIC DNA]</scope>
    <source>
        <strain evidence="6">ISS417</strain>
    </source>
</reference>
<dbReference type="AlphaFoldDB" id="A0A0V0TJL7"/>
<keyword evidence="7" id="KW-1185">Reference proteome</keyword>
<dbReference type="GO" id="GO:0009898">
    <property type="term" value="C:cytoplasmic side of plasma membrane"/>
    <property type="evidence" value="ECO:0007669"/>
    <property type="project" value="TreeGrafter"/>
</dbReference>
<sequence length="349" mass="39835">MHLLKKFVPAYYKLSFYSYCKKYHLDFLFIVFCFTMAWFSRVFGGNSKKRDVAPTPQEAIQRLRETEEMLVKKQEYLEKKIESEVATAKRYGTKNKRFLKYLILFIVYEKQLQQIDGTLATIEFQREALENASTNTEVLNVMGHAAKALKAAHNNMDVDKVHDLMDDISEQQDVANEISEAISNPIGLNQDVDEDDLMAELEELEQEELDKQLLNVAPTPKLPDVPSTTSPEIKEASQTDSCTVTNQSHEEDEMLKELKAWAYTVANVTVRITNAYPVQQFHSFSYDSGGTYAIQVHPSHGDTVPGLIGGSCPRWHQIHYMSQNVQKYTEDKRCAAIITSVENDKSRAD</sequence>